<evidence type="ECO:0000313" key="2">
    <source>
        <dbReference type="EMBL" id="JAH53497.1"/>
    </source>
</evidence>
<dbReference type="AlphaFoldDB" id="A0A0E9TJ59"/>
<proteinExistence type="predicted"/>
<keyword evidence="1" id="KW-0812">Transmembrane</keyword>
<keyword evidence="1" id="KW-1133">Transmembrane helix</keyword>
<reference evidence="2" key="1">
    <citation type="submission" date="2014-11" db="EMBL/GenBank/DDBJ databases">
        <authorList>
            <person name="Amaro Gonzalez C."/>
        </authorList>
    </citation>
    <scope>NUCLEOTIDE SEQUENCE</scope>
</reference>
<name>A0A0E9TJ59_ANGAN</name>
<feature type="transmembrane region" description="Helical" evidence="1">
    <location>
        <begin position="12"/>
        <end position="31"/>
    </location>
</feature>
<accession>A0A0E9TJ59</accession>
<evidence type="ECO:0000256" key="1">
    <source>
        <dbReference type="SAM" id="Phobius"/>
    </source>
</evidence>
<protein>
    <submittedName>
        <fullName evidence="2">Uncharacterized protein</fullName>
    </submittedName>
</protein>
<sequence>MKYLVTEAFFDIFCHFHFYVIISIKLAKMLLTKTIY</sequence>
<dbReference type="EMBL" id="GBXM01055080">
    <property type="protein sequence ID" value="JAH53497.1"/>
    <property type="molecule type" value="Transcribed_RNA"/>
</dbReference>
<organism evidence="2">
    <name type="scientific">Anguilla anguilla</name>
    <name type="common">European freshwater eel</name>
    <name type="synonym">Muraena anguilla</name>
    <dbReference type="NCBI Taxonomy" id="7936"/>
    <lineage>
        <taxon>Eukaryota</taxon>
        <taxon>Metazoa</taxon>
        <taxon>Chordata</taxon>
        <taxon>Craniata</taxon>
        <taxon>Vertebrata</taxon>
        <taxon>Euteleostomi</taxon>
        <taxon>Actinopterygii</taxon>
        <taxon>Neopterygii</taxon>
        <taxon>Teleostei</taxon>
        <taxon>Anguilliformes</taxon>
        <taxon>Anguillidae</taxon>
        <taxon>Anguilla</taxon>
    </lineage>
</organism>
<keyword evidence="1" id="KW-0472">Membrane</keyword>
<reference evidence="2" key="2">
    <citation type="journal article" date="2015" name="Fish Shellfish Immunol.">
        <title>Early steps in the European eel (Anguilla anguilla)-Vibrio vulnificus interaction in the gills: Role of the RtxA13 toxin.</title>
        <authorList>
            <person name="Callol A."/>
            <person name="Pajuelo D."/>
            <person name="Ebbesson L."/>
            <person name="Teles M."/>
            <person name="MacKenzie S."/>
            <person name="Amaro C."/>
        </authorList>
    </citation>
    <scope>NUCLEOTIDE SEQUENCE</scope>
</reference>